<evidence type="ECO:0000313" key="2">
    <source>
        <dbReference type="Proteomes" id="UP001497382"/>
    </source>
</evidence>
<comment type="caution">
    <text evidence="1">The sequence shown here is derived from an EMBL/GenBank/DDBJ whole genome shotgun (WGS) entry which is preliminary data.</text>
</comment>
<dbReference type="EMBL" id="CAXIEN010000042">
    <property type="protein sequence ID" value="CAL1269558.1"/>
    <property type="molecule type" value="Genomic_DNA"/>
</dbReference>
<gene>
    <name evidence="1" type="ORF">LARSCL_LOCUS4813</name>
</gene>
<dbReference type="Proteomes" id="UP001497382">
    <property type="component" value="Unassembled WGS sequence"/>
</dbReference>
<name>A0AAV1ZGE4_9ARAC</name>
<keyword evidence="2" id="KW-1185">Reference proteome</keyword>
<reference evidence="1 2" key="1">
    <citation type="submission" date="2024-04" db="EMBL/GenBank/DDBJ databases">
        <authorList>
            <person name="Rising A."/>
            <person name="Reimegard J."/>
            <person name="Sonavane S."/>
            <person name="Akerstrom W."/>
            <person name="Nylinder S."/>
            <person name="Hedman E."/>
            <person name="Kallberg Y."/>
        </authorList>
    </citation>
    <scope>NUCLEOTIDE SEQUENCE [LARGE SCALE GENOMIC DNA]</scope>
</reference>
<accession>A0AAV1ZGE4</accession>
<proteinExistence type="predicted"/>
<protein>
    <submittedName>
        <fullName evidence="1">Uncharacterized protein</fullName>
    </submittedName>
</protein>
<sequence length="68" mass="7641">MTLQVVLQAFKMGIGQIVSIFVFCIQSTKTRESQLPPGLLRLTLQTDENAEKGYCRLRSSPSNQLKRA</sequence>
<evidence type="ECO:0000313" key="1">
    <source>
        <dbReference type="EMBL" id="CAL1269558.1"/>
    </source>
</evidence>
<dbReference type="AlphaFoldDB" id="A0AAV1ZGE4"/>
<organism evidence="1 2">
    <name type="scientific">Larinioides sclopetarius</name>
    <dbReference type="NCBI Taxonomy" id="280406"/>
    <lineage>
        <taxon>Eukaryota</taxon>
        <taxon>Metazoa</taxon>
        <taxon>Ecdysozoa</taxon>
        <taxon>Arthropoda</taxon>
        <taxon>Chelicerata</taxon>
        <taxon>Arachnida</taxon>
        <taxon>Araneae</taxon>
        <taxon>Araneomorphae</taxon>
        <taxon>Entelegynae</taxon>
        <taxon>Araneoidea</taxon>
        <taxon>Araneidae</taxon>
        <taxon>Larinioides</taxon>
    </lineage>
</organism>